<dbReference type="AlphaFoldDB" id="A0A067PYN8"/>
<feature type="compositionally biased region" description="Low complexity" evidence="1">
    <location>
        <begin position="1"/>
        <end position="21"/>
    </location>
</feature>
<dbReference type="SMART" id="SM00225">
    <property type="entry name" value="BTB"/>
    <property type="match status" value="1"/>
</dbReference>
<dbReference type="Gene3D" id="1.10.10.2360">
    <property type="match status" value="1"/>
</dbReference>
<protein>
    <recommendedName>
        <fullName evidence="2">BTB domain-containing protein</fullName>
    </recommendedName>
</protein>
<dbReference type="SUPFAM" id="SSF54695">
    <property type="entry name" value="POZ domain"/>
    <property type="match status" value="1"/>
</dbReference>
<reference evidence="4" key="1">
    <citation type="journal article" date="2014" name="Proc. Natl. Acad. Sci. U.S.A.">
        <title>Extensive sampling of basidiomycete genomes demonstrates inadequacy of the white-rot/brown-rot paradigm for wood decay fungi.</title>
        <authorList>
            <person name="Riley R."/>
            <person name="Salamov A.A."/>
            <person name="Brown D.W."/>
            <person name="Nagy L.G."/>
            <person name="Floudas D."/>
            <person name="Held B.W."/>
            <person name="Levasseur A."/>
            <person name="Lombard V."/>
            <person name="Morin E."/>
            <person name="Otillar R."/>
            <person name="Lindquist E.A."/>
            <person name="Sun H."/>
            <person name="LaButti K.M."/>
            <person name="Schmutz J."/>
            <person name="Jabbour D."/>
            <person name="Luo H."/>
            <person name="Baker S.E."/>
            <person name="Pisabarro A.G."/>
            <person name="Walton J.D."/>
            <person name="Blanchette R.A."/>
            <person name="Henrissat B."/>
            <person name="Martin F."/>
            <person name="Cullen D."/>
            <person name="Hibbett D.S."/>
            <person name="Grigoriev I.V."/>
        </authorList>
    </citation>
    <scope>NUCLEOTIDE SEQUENCE [LARGE SCALE GENOMIC DNA]</scope>
    <source>
        <strain evidence="4">MUCL 33604</strain>
    </source>
</reference>
<dbReference type="HOGENOM" id="CLU_560274_0_0_1"/>
<proteinExistence type="predicted"/>
<keyword evidence="4" id="KW-1185">Reference proteome</keyword>
<dbReference type="Gene3D" id="3.30.710.10">
    <property type="entry name" value="Potassium Channel Kv1.1, Chain A"/>
    <property type="match status" value="1"/>
</dbReference>
<dbReference type="InParanoid" id="A0A067PYN8"/>
<evidence type="ECO:0000313" key="3">
    <source>
        <dbReference type="EMBL" id="KDQ58990.1"/>
    </source>
</evidence>
<dbReference type="Proteomes" id="UP000027265">
    <property type="component" value="Unassembled WGS sequence"/>
</dbReference>
<gene>
    <name evidence="3" type="ORF">JAAARDRAFT_649751</name>
</gene>
<dbReference type="OrthoDB" id="2367075at2759"/>
<feature type="region of interest" description="Disordered" evidence="1">
    <location>
        <begin position="103"/>
        <end position="134"/>
    </location>
</feature>
<dbReference type="InterPro" id="IPR000210">
    <property type="entry name" value="BTB/POZ_dom"/>
</dbReference>
<organism evidence="3 4">
    <name type="scientific">Jaapia argillacea MUCL 33604</name>
    <dbReference type="NCBI Taxonomy" id="933084"/>
    <lineage>
        <taxon>Eukaryota</taxon>
        <taxon>Fungi</taxon>
        <taxon>Dikarya</taxon>
        <taxon>Basidiomycota</taxon>
        <taxon>Agaricomycotina</taxon>
        <taxon>Agaricomycetes</taxon>
        <taxon>Agaricomycetidae</taxon>
        <taxon>Jaapiales</taxon>
        <taxon>Jaapiaceae</taxon>
        <taxon>Jaapia</taxon>
    </lineage>
</organism>
<feature type="domain" description="BTB" evidence="2">
    <location>
        <begin position="159"/>
        <end position="226"/>
    </location>
</feature>
<feature type="compositionally biased region" description="Polar residues" evidence="1">
    <location>
        <begin position="103"/>
        <end position="113"/>
    </location>
</feature>
<dbReference type="EMBL" id="KL197716">
    <property type="protein sequence ID" value="KDQ58990.1"/>
    <property type="molecule type" value="Genomic_DNA"/>
</dbReference>
<sequence length="487" mass="52972">METAMSTSQGATTSVGSSSVGDGLYQSAHQHLSDARPTHQNLDGGGNLQIVGDEDQTSDDDLKSPNEDLQSYVDLHFGDYKSPSASFNPASARIALFPSVDSATPSVVPNASPSHRRVRESPSRLPSLAPDASQPGGCALMSGPSISYEKDEQFYFSDRNVFFLVDRRLFKVHSFFFERNSAYFRTLLSENRQSSDSNPILLDDVAAVDFQRFLRMLYPTQFDKHSAITKEEWVSVLLLATAWDFTSIRTVAIRELVSCTSPIDKIVLGRKYDISYWLKDAYIAVCTRPEALTVEEAEDLGLKESINISKVRQDIRVGATLVGGQMVGGFVGHHLLKSPGSETAPVINSASRFEPSLVGPPSRNSGSINAINNVFTTSATATSASPAGTGSVGRETFGFAAPGPGFGQLTNKPPEPWSLCSVPNGQNSPPLRDGTSLPLRCFLETDAENPRRTLLYQSISCMPHYRVSSVEELRVQDYAQGRKTAPT</sequence>
<name>A0A067PYN8_9AGAM</name>
<accession>A0A067PYN8</accession>
<evidence type="ECO:0000313" key="4">
    <source>
        <dbReference type="Proteomes" id="UP000027265"/>
    </source>
</evidence>
<dbReference type="Pfam" id="PF00651">
    <property type="entry name" value="BTB"/>
    <property type="match status" value="1"/>
</dbReference>
<dbReference type="CDD" id="cd18186">
    <property type="entry name" value="BTB_POZ_ZBTB_KLHL-like"/>
    <property type="match status" value="1"/>
</dbReference>
<feature type="region of interest" description="Disordered" evidence="1">
    <location>
        <begin position="1"/>
        <end position="67"/>
    </location>
</feature>
<evidence type="ECO:0000259" key="2">
    <source>
        <dbReference type="PROSITE" id="PS50097"/>
    </source>
</evidence>
<dbReference type="STRING" id="933084.A0A067PYN8"/>
<evidence type="ECO:0000256" key="1">
    <source>
        <dbReference type="SAM" id="MobiDB-lite"/>
    </source>
</evidence>
<dbReference type="PROSITE" id="PS50097">
    <property type="entry name" value="BTB"/>
    <property type="match status" value="1"/>
</dbReference>
<dbReference type="InterPro" id="IPR011333">
    <property type="entry name" value="SKP1/BTB/POZ_sf"/>
</dbReference>